<dbReference type="NCBIfam" id="TIGR02532">
    <property type="entry name" value="IV_pilin_GFxxxE"/>
    <property type="match status" value="1"/>
</dbReference>
<feature type="compositionally biased region" description="Low complexity" evidence="10">
    <location>
        <begin position="168"/>
        <end position="182"/>
    </location>
</feature>
<dbReference type="Gene3D" id="2.10.70.20">
    <property type="entry name" value="gspk-gspi-gspj complex like domains"/>
    <property type="match status" value="1"/>
</dbReference>
<dbReference type="PANTHER" id="PTHR39583">
    <property type="entry name" value="TYPE II SECRETION SYSTEM PROTEIN J-RELATED"/>
    <property type="match status" value="1"/>
</dbReference>
<protein>
    <recommendedName>
        <fullName evidence="3">Type II secretion system protein J</fullName>
    </recommendedName>
</protein>
<keyword evidence="6" id="KW-0997">Cell inner membrane</keyword>
<feature type="region of interest" description="Disordered" evidence="10">
    <location>
        <begin position="218"/>
        <end position="257"/>
    </location>
</feature>
<dbReference type="PROSITE" id="PS00409">
    <property type="entry name" value="PROKAR_NTER_METHYL"/>
    <property type="match status" value="1"/>
</dbReference>
<evidence type="ECO:0000313" key="12">
    <source>
        <dbReference type="EMBL" id="MET4755449.1"/>
    </source>
</evidence>
<comment type="caution">
    <text evidence="12">The sequence shown here is derived from an EMBL/GenBank/DDBJ whole genome shotgun (WGS) entry which is preliminary data.</text>
</comment>
<proteinExistence type="inferred from homology"/>
<evidence type="ECO:0000256" key="7">
    <source>
        <dbReference type="ARBA" id="ARBA00022692"/>
    </source>
</evidence>
<feature type="transmembrane region" description="Helical" evidence="11">
    <location>
        <begin position="12"/>
        <end position="30"/>
    </location>
</feature>
<evidence type="ECO:0000256" key="11">
    <source>
        <dbReference type="SAM" id="Phobius"/>
    </source>
</evidence>
<keyword evidence="4" id="KW-1003">Cell membrane</keyword>
<keyword evidence="13" id="KW-1185">Reference proteome</keyword>
<dbReference type="InterPro" id="IPR045584">
    <property type="entry name" value="Pilin-like"/>
</dbReference>
<dbReference type="SUPFAM" id="SSF54523">
    <property type="entry name" value="Pili subunits"/>
    <property type="match status" value="1"/>
</dbReference>
<dbReference type="Gene3D" id="3.10.610.10">
    <property type="entry name" value="GSPII I/J protein-like"/>
    <property type="match status" value="1"/>
</dbReference>
<reference evidence="12 13" key="1">
    <citation type="submission" date="2024-06" db="EMBL/GenBank/DDBJ databases">
        <title>Genomic Encyclopedia of Type Strains, Phase V (KMG-V): Genome sequencing to study the core and pangenomes of soil and plant-associated prokaryotes.</title>
        <authorList>
            <person name="Whitman W."/>
        </authorList>
    </citation>
    <scope>NUCLEOTIDE SEQUENCE [LARGE SCALE GENOMIC DNA]</scope>
    <source>
        <strain evidence="12 13">NE40</strain>
    </source>
</reference>
<dbReference type="Pfam" id="PF11612">
    <property type="entry name" value="T2SSJ"/>
    <property type="match status" value="1"/>
</dbReference>
<evidence type="ECO:0000256" key="9">
    <source>
        <dbReference type="ARBA" id="ARBA00023136"/>
    </source>
</evidence>
<evidence type="ECO:0000313" key="13">
    <source>
        <dbReference type="Proteomes" id="UP001549366"/>
    </source>
</evidence>
<gene>
    <name evidence="12" type="ORF">V5J35_000641</name>
</gene>
<feature type="compositionally biased region" description="Basic and acidic residues" evidence="10">
    <location>
        <begin position="223"/>
        <end position="237"/>
    </location>
</feature>
<evidence type="ECO:0000256" key="1">
    <source>
        <dbReference type="ARBA" id="ARBA00004377"/>
    </source>
</evidence>
<accession>A0ABV2SDI9</accession>
<dbReference type="Pfam" id="PF07963">
    <property type="entry name" value="N_methyl"/>
    <property type="match status" value="1"/>
</dbReference>
<dbReference type="EMBL" id="JBEWTB010000002">
    <property type="protein sequence ID" value="MET4755449.1"/>
    <property type="molecule type" value="Genomic_DNA"/>
</dbReference>
<dbReference type="InterPro" id="IPR051621">
    <property type="entry name" value="T2SS_protein_J"/>
</dbReference>
<evidence type="ECO:0000256" key="6">
    <source>
        <dbReference type="ARBA" id="ARBA00022519"/>
    </source>
</evidence>
<dbReference type="PANTHER" id="PTHR39583:SF2">
    <property type="entry name" value="TYPE II SECRETION SYSTEM PROTEIN J"/>
    <property type="match status" value="1"/>
</dbReference>
<evidence type="ECO:0000256" key="3">
    <source>
        <dbReference type="ARBA" id="ARBA00021539"/>
    </source>
</evidence>
<name>A0ABV2SDI9_9GAMM</name>
<dbReference type="Proteomes" id="UP001549366">
    <property type="component" value="Unassembled WGS sequence"/>
</dbReference>
<evidence type="ECO:0000256" key="8">
    <source>
        <dbReference type="ARBA" id="ARBA00022989"/>
    </source>
</evidence>
<comment type="similarity">
    <text evidence="2">Belongs to the GSP J family.</text>
</comment>
<evidence type="ECO:0000256" key="5">
    <source>
        <dbReference type="ARBA" id="ARBA00022481"/>
    </source>
</evidence>
<evidence type="ECO:0000256" key="2">
    <source>
        <dbReference type="ARBA" id="ARBA00011084"/>
    </source>
</evidence>
<keyword evidence="7 11" id="KW-0812">Transmembrane</keyword>
<dbReference type="NCBIfam" id="TIGR01711">
    <property type="entry name" value="gspJ"/>
    <property type="match status" value="1"/>
</dbReference>
<evidence type="ECO:0000256" key="4">
    <source>
        <dbReference type="ARBA" id="ARBA00022475"/>
    </source>
</evidence>
<keyword evidence="5" id="KW-0488">Methylation</keyword>
<organism evidence="12 13">
    <name type="scientific">Endozoicomonas lisbonensis</name>
    <dbReference type="NCBI Taxonomy" id="3120522"/>
    <lineage>
        <taxon>Bacteria</taxon>
        <taxon>Pseudomonadati</taxon>
        <taxon>Pseudomonadota</taxon>
        <taxon>Gammaproteobacteria</taxon>
        <taxon>Oceanospirillales</taxon>
        <taxon>Endozoicomonadaceae</taxon>
        <taxon>Endozoicomonas</taxon>
    </lineage>
</organism>
<dbReference type="InterPro" id="IPR012902">
    <property type="entry name" value="N_methyl_site"/>
</dbReference>
<keyword evidence="9 11" id="KW-0472">Membrane</keyword>
<dbReference type="InterPro" id="IPR010055">
    <property type="entry name" value="T2SS_protein-GspJ"/>
</dbReference>
<dbReference type="RefSeq" id="WP_354009873.1">
    <property type="nucleotide sequence ID" value="NZ_JBEWTA010000001.1"/>
</dbReference>
<comment type="subcellular location">
    <subcellularLocation>
        <location evidence="1">Cell inner membrane</location>
        <topology evidence="1">Single-pass membrane protein</topology>
    </subcellularLocation>
</comment>
<evidence type="ECO:0000256" key="10">
    <source>
        <dbReference type="SAM" id="MobiDB-lite"/>
    </source>
</evidence>
<sequence length="257" mass="29373">MKQSRGFTLIELMIAILIFAMISTAAYKLFDSVSRAQQVTDGILDRLDGLQRAMVVIEKDLFQVAPRPIRDEFGDRRKAMLAPGKNGELLEFTRFGWRNPIQEIRSNMQRVAYSLEEDELVRYYWLMLDRAPDPVVVRQVLMSGVTGVRLKFMDEKKRWQLSWPPKNQGQQQAAQTAATAAGKEGGGGEERPQMPHAIELTLQHKEYGVLTTMLPLLTYKPSESQKPKPEEEKDKAENKKRKDQASQVEGEFDDDDD</sequence>
<keyword evidence="8 11" id="KW-1133">Transmembrane helix</keyword>
<feature type="region of interest" description="Disordered" evidence="10">
    <location>
        <begin position="163"/>
        <end position="192"/>
    </location>
</feature>